<name>A0A4P5ZTG8_PLAAG</name>
<evidence type="ECO:0000313" key="2">
    <source>
        <dbReference type="Proteomes" id="UP000299794"/>
    </source>
</evidence>
<reference evidence="2" key="1">
    <citation type="submission" date="2019-02" db="EMBL/GenBank/DDBJ databases">
        <title>Draft genome sequence of Planktothrix agardhii NIES-905.</title>
        <authorList>
            <person name="Yamaguchi H."/>
            <person name="Suzuki S."/>
            <person name="Kawachi M."/>
        </authorList>
    </citation>
    <scope>NUCLEOTIDE SEQUENCE [LARGE SCALE GENOMIC DNA]</scope>
    <source>
        <strain evidence="2">CCAP 1459/11A</strain>
    </source>
</reference>
<sequence length="193" mass="22470">MKLLYGIEPDLCIQYPEIITDNSKDIILPLYFYQQLEFLTHNNVQDASEAAAKIFSFCLIEDATEFLIFKNLHQGTVYFINQEKSLDNVKINLNQFDLRNPIDRYMISLFDLAEHLGSQVSFLAVSSQIVAKCHHLNFNRISQEDFIDPGTSWLTYDLIREIPSAIDPVADIIWQEDEEISESEEKFLWIDIQ</sequence>
<proteinExistence type="predicted"/>
<dbReference type="AlphaFoldDB" id="A0A4P5ZTG8"/>
<comment type="caution">
    <text evidence="1">The sequence shown here is derived from an EMBL/GenBank/DDBJ whole genome shotgun (WGS) entry which is preliminary data.</text>
</comment>
<dbReference type="EMBL" id="BJCD01000032">
    <property type="protein sequence ID" value="GDZ93235.1"/>
    <property type="molecule type" value="Genomic_DNA"/>
</dbReference>
<gene>
    <name evidence="1" type="ORF">PA905_10700</name>
</gene>
<evidence type="ECO:0000313" key="1">
    <source>
        <dbReference type="EMBL" id="GDZ93235.1"/>
    </source>
</evidence>
<accession>A0A4P5ZTG8</accession>
<dbReference type="RefSeq" id="WP_141293703.1">
    <property type="nucleotide sequence ID" value="NZ_BJCD01000032.1"/>
</dbReference>
<protein>
    <submittedName>
        <fullName evidence="1">Uncharacterized protein</fullName>
    </submittedName>
</protein>
<dbReference type="Proteomes" id="UP000299794">
    <property type="component" value="Unassembled WGS sequence"/>
</dbReference>
<organism evidence="1 2">
    <name type="scientific">Planktothrix agardhii CCAP 1459/11A</name>
    <dbReference type="NCBI Taxonomy" id="282420"/>
    <lineage>
        <taxon>Bacteria</taxon>
        <taxon>Bacillati</taxon>
        <taxon>Cyanobacteriota</taxon>
        <taxon>Cyanophyceae</taxon>
        <taxon>Oscillatoriophycideae</taxon>
        <taxon>Oscillatoriales</taxon>
        <taxon>Microcoleaceae</taxon>
        <taxon>Planktothrix</taxon>
    </lineage>
</organism>